<protein>
    <recommendedName>
        <fullName evidence="3">HTH HARE-type domain-containing protein</fullName>
    </recommendedName>
</protein>
<gene>
    <name evidence="1" type="ORF">ABH992_004466</name>
</gene>
<comment type="caution">
    <text evidence="1">The sequence shown here is derived from an EMBL/GenBank/DDBJ whole genome shotgun (WGS) entry which is preliminary data.</text>
</comment>
<evidence type="ECO:0008006" key="3">
    <source>
        <dbReference type="Google" id="ProtNLM"/>
    </source>
</evidence>
<organism evidence="1 2">
    <name type="scientific">Bradyrhizobium yuanmingense</name>
    <dbReference type="NCBI Taxonomy" id="108015"/>
    <lineage>
        <taxon>Bacteria</taxon>
        <taxon>Pseudomonadati</taxon>
        <taxon>Pseudomonadota</taxon>
        <taxon>Alphaproteobacteria</taxon>
        <taxon>Hyphomicrobiales</taxon>
        <taxon>Nitrobacteraceae</taxon>
        <taxon>Bradyrhizobium</taxon>
    </lineage>
</organism>
<accession>A0ABV4GJF6</accession>
<name>A0ABV4GJF6_9BRAD</name>
<evidence type="ECO:0000313" key="2">
    <source>
        <dbReference type="Proteomes" id="UP001565474"/>
    </source>
</evidence>
<sequence length="118" mass="13814">MRQSLTTMRECLVWAMERRGMMSLGEIYHEIKTVCARHDRELPNEWEAEVRQTLQAHCADSRQYKGGDDLFVWHKPGYWSCKATTPRSTTWHSLVLPTFVRPCAEYVRSDLGLAIPRM</sequence>
<keyword evidence="2" id="KW-1185">Reference proteome</keyword>
<dbReference type="EMBL" id="JBGBZN010000002">
    <property type="protein sequence ID" value="MEY9472067.1"/>
    <property type="molecule type" value="Genomic_DNA"/>
</dbReference>
<evidence type="ECO:0000313" key="1">
    <source>
        <dbReference type="EMBL" id="MEY9472067.1"/>
    </source>
</evidence>
<dbReference type="Proteomes" id="UP001565474">
    <property type="component" value="Unassembled WGS sequence"/>
</dbReference>
<proteinExistence type="predicted"/>
<reference evidence="1 2" key="1">
    <citation type="submission" date="2024-07" db="EMBL/GenBank/DDBJ databases">
        <title>Genomic Encyclopedia of Type Strains, Phase V (KMG-V): Genome sequencing to study the core and pangenomes of soil and plant-associated prokaryotes.</title>
        <authorList>
            <person name="Whitman W."/>
        </authorList>
    </citation>
    <scope>NUCLEOTIDE SEQUENCE [LARGE SCALE GENOMIC DNA]</scope>
    <source>
        <strain evidence="1 2">USDA 222</strain>
    </source>
</reference>